<feature type="compositionally biased region" description="Basic and acidic residues" evidence="1">
    <location>
        <begin position="11"/>
        <end position="22"/>
    </location>
</feature>
<evidence type="ECO:0000313" key="3">
    <source>
        <dbReference type="Proteomes" id="UP000324222"/>
    </source>
</evidence>
<evidence type="ECO:0000313" key="2">
    <source>
        <dbReference type="EMBL" id="MPC85528.1"/>
    </source>
</evidence>
<evidence type="ECO:0000256" key="1">
    <source>
        <dbReference type="SAM" id="MobiDB-lite"/>
    </source>
</evidence>
<dbReference type="EMBL" id="VSRR010068710">
    <property type="protein sequence ID" value="MPC85528.1"/>
    <property type="molecule type" value="Genomic_DNA"/>
</dbReference>
<feature type="compositionally biased region" description="Polar residues" evidence="1">
    <location>
        <begin position="143"/>
        <end position="161"/>
    </location>
</feature>
<proteinExistence type="predicted"/>
<protein>
    <submittedName>
        <fullName evidence="2">Uncharacterized protein</fullName>
    </submittedName>
</protein>
<sequence length="191" mass="20175">MGKTGWVTSRRPREPATDEVSRPKLVFRQTPPPQTYAWATKPFFSAAAPHLSQPSGPTTDTSTTPDVFPPLPQRTVTVPPVHPNTVPQAGITQELPATDATQQLMTVVSALAAKVDNLTPTVSGLSTEFAAFKNQQHTVCNGTSTVAPTPSPASGVQQGQGESDVCQHSLCDPPKKKDNAARQCATTASGY</sequence>
<reference evidence="2 3" key="1">
    <citation type="submission" date="2019-05" db="EMBL/GenBank/DDBJ databases">
        <title>Another draft genome of Portunus trituberculatus and its Hox gene families provides insights of decapod evolution.</title>
        <authorList>
            <person name="Jeong J.-H."/>
            <person name="Song I."/>
            <person name="Kim S."/>
            <person name="Choi T."/>
            <person name="Kim D."/>
            <person name="Ryu S."/>
            <person name="Kim W."/>
        </authorList>
    </citation>
    <scope>NUCLEOTIDE SEQUENCE [LARGE SCALE GENOMIC DNA]</scope>
    <source>
        <tissue evidence="2">Muscle</tissue>
    </source>
</reference>
<feature type="compositionally biased region" description="Low complexity" evidence="1">
    <location>
        <begin position="54"/>
        <end position="66"/>
    </location>
</feature>
<feature type="region of interest" description="Disordered" evidence="1">
    <location>
        <begin position="47"/>
        <end position="66"/>
    </location>
</feature>
<gene>
    <name evidence="2" type="ORF">E2C01_080308</name>
</gene>
<feature type="region of interest" description="Disordered" evidence="1">
    <location>
        <begin position="1"/>
        <end position="32"/>
    </location>
</feature>
<feature type="region of interest" description="Disordered" evidence="1">
    <location>
        <begin position="143"/>
        <end position="191"/>
    </location>
</feature>
<comment type="caution">
    <text evidence="2">The sequence shown here is derived from an EMBL/GenBank/DDBJ whole genome shotgun (WGS) entry which is preliminary data.</text>
</comment>
<dbReference type="AlphaFoldDB" id="A0A5B7IY20"/>
<organism evidence="2 3">
    <name type="scientific">Portunus trituberculatus</name>
    <name type="common">Swimming crab</name>
    <name type="synonym">Neptunus trituberculatus</name>
    <dbReference type="NCBI Taxonomy" id="210409"/>
    <lineage>
        <taxon>Eukaryota</taxon>
        <taxon>Metazoa</taxon>
        <taxon>Ecdysozoa</taxon>
        <taxon>Arthropoda</taxon>
        <taxon>Crustacea</taxon>
        <taxon>Multicrustacea</taxon>
        <taxon>Malacostraca</taxon>
        <taxon>Eumalacostraca</taxon>
        <taxon>Eucarida</taxon>
        <taxon>Decapoda</taxon>
        <taxon>Pleocyemata</taxon>
        <taxon>Brachyura</taxon>
        <taxon>Eubrachyura</taxon>
        <taxon>Portunoidea</taxon>
        <taxon>Portunidae</taxon>
        <taxon>Portuninae</taxon>
        <taxon>Portunus</taxon>
    </lineage>
</organism>
<keyword evidence="3" id="KW-1185">Reference proteome</keyword>
<dbReference type="Proteomes" id="UP000324222">
    <property type="component" value="Unassembled WGS sequence"/>
</dbReference>
<accession>A0A5B7IY20</accession>
<name>A0A5B7IY20_PORTR</name>